<evidence type="ECO:0000313" key="5">
    <source>
        <dbReference type="Proteomes" id="UP001187682"/>
    </source>
</evidence>
<dbReference type="EMBL" id="ONZQ02000017">
    <property type="protein sequence ID" value="SPO06749.1"/>
    <property type="molecule type" value="Genomic_DNA"/>
</dbReference>
<dbReference type="AlphaFoldDB" id="A0AAE8SZD3"/>
<organism evidence="4 5">
    <name type="scientific">Cephalotrichum gorgonifer</name>
    <dbReference type="NCBI Taxonomy" id="2041049"/>
    <lineage>
        <taxon>Eukaryota</taxon>
        <taxon>Fungi</taxon>
        <taxon>Dikarya</taxon>
        <taxon>Ascomycota</taxon>
        <taxon>Pezizomycotina</taxon>
        <taxon>Sordariomycetes</taxon>
        <taxon>Hypocreomycetidae</taxon>
        <taxon>Microascales</taxon>
        <taxon>Microascaceae</taxon>
        <taxon>Cephalotrichum</taxon>
    </lineage>
</organism>
<dbReference type="GO" id="GO:0006046">
    <property type="term" value="P:N-acetylglucosamine catabolic process"/>
    <property type="evidence" value="ECO:0007669"/>
    <property type="project" value="TreeGrafter"/>
</dbReference>
<dbReference type="Pfam" id="PF01979">
    <property type="entry name" value="Amidohydro_1"/>
    <property type="match status" value="1"/>
</dbReference>
<dbReference type="InterPro" id="IPR011059">
    <property type="entry name" value="Metal-dep_hydrolase_composite"/>
</dbReference>
<dbReference type="SUPFAM" id="SSF51338">
    <property type="entry name" value="Composite domain of metallo-dependent hydrolases"/>
    <property type="match status" value="1"/>
</dbReference>
<keyword evidence="2" id="KW-1133">Transmembrane helix</keyword>
<evidence type="ECO:0000256" key="2">
    <source>
        <dbReference type="SAM" id="Phobius"/>
    </source>
</evidence>
<evidence type="ECO:0000313" key="4">
    <source>
        <dbReference type="EMBL" id="SPO06749.1"/>
    </source>
</evidence>
<feature type="domain" description="Amidohydrolase-related" evidence="3">
    <location>
        <begin position="170"/>
        <end position="515"/>
    </location>
</feature>
<protein>
    <recommendedName>
        <fullName evidence="3">Amidohydrolase-related domain-containing protein</fullName>
    </recommendedName>
</protein>
<evidence type="ECO:0000256" key="1">
    <source>
        <dbReference type="ARBA" id="ARBA00022801"/>
    </source>
</evidence>
<comment type="caution">
    <text evidence="4">The sequence shown here is derived from an EMBL/GenBank/DDBJ whole genome shotgun (WGS) entry which is preliminary data.</text>
</comment>
<keyword evidence="2" id="KW-0472">Membrane</keyword>
<gene>
    <name evidence="4" type="ORF">DNG_09443</name>
</gene>
<dbReference type="InterPro" id="IPR032466">
    <property type="entry name" value="Metal_Hydrolase"/>
</dbReference>
<accession>A0AAE8SZD3</accession>
<dbReference type="PANTHER" id="PTHR11113:SF14">
    <property type="entry name" value="N-ACETYLGLUCOSAMINE-6-PHOSPHATE DEACETYLASE"/>
    <property type="match status" value="1"/>
</dbReference>
<keyword evidence="2" id="KW-0812">Transmembrane</keyword>
<feature type="transmembrane region" description="Helical" evidence="2">
    <location>
        <begin position="34"/>
        <end position="51"/>
    </location>
</feature>
<keyword evidence="1" id="KW-0378">Hydrolase</keyword>
<reference evidence="4" key="1">
    <citation type="submission" date="2018-03" db="EMBL/GenBank/DDBJ databases">
        <authorList>
            <person name="Guldener U."/>
        </authorList>
    </citation>
    <scope>NUCLEOTIDE SEQUENCE</scope>
</reference>
<dbReference type="Proteomes" id="UP001187682">
    <property type="component" value="Unassembled WGS sequence"/>
</dbReference>
<dbReference type="SUPFAM" id="SSF51556">
    <property type="entry name" value="Metallo-dependent hydrolases"/>
    <property type="match status" value="1"/>
</dbReference>
<dbReference type="Gene3D" id="3.20.20.140">
    <property type="entry name" value="Metal-dependent hydrolases"/>
    <property type="match status" value="2"/>
</dbReference>
<dbReference type="PANTHER" id="PTHR11113">
    <property type="entry name" value="N-ACETYLGLUCOSAMINE-6-PHOSPHATE DEACETYLASE"/>
    <property type="match status" value="1"/>
</dbReference>
<dbReference type="GO" id="GO:0008448">
    <property type="term" value="F:N-acetylglucosamine-6-phosphate deacetylase activity"/>
    <property type="evidence" value="ECO:0007669"/>
    <property type="project" value="TreeGrafter"/>
</dbReference>
<name>A0AAE8SZD3_9PEZI</name>
<evidence type="ECO:0000259" key="3">
    <source>
        <dbReference type="Pfam" id="PF01979"/>
    </source>
</evidence>
<sequence length="955" mass="103420">MNEPPPYWATATGTNASVGPKNWSRRLRYPRSRWIRCVGLIFLAWVTYLHWTRPTPPSSHTARGLSIQRLQKDLATCSTLRTKPTDPIGLGREKNARYVDGHKATLIKNATVWTGEPREKADPRLGESYSWVSADVFLENGLIKHVGRSLSQLHELPSDTLVYDAQGRPLTAGIIDMHSHAGVHSLPTLHGNEDVSELSTNITPYVRSTDGIHPLDRQIQAIKSGGVTTSLILPGSSNNIGGEAFVIKHAVGTADGRNETSVADMLADPERTWRYMKMACGENAKHVHGKIGERGPMSRLGESWEIRRAFETATRILREQEDWCDMAALGLEHAKGYLPYDIEWEALVAVLRGQVQVHIHCYTIPDLEAFVDHSNEFEFKIRAFHHAHQAYLVPQILKRAWGDDPPASALFADNMWYKAEAYISSEYAGKHLYDSGLTPIYVSDNPILNAQHLVLEAAKGYRYGLPYHAALAAVTSGPAERLGLGQRLGKVKPGFDADIVVWDSDPLSVGATPMQVWVDGTAQYEDPVKLDKPLRDTIVPNEKLAKIIEDPVRANGDVVFTGVSEILSTTHPRTSRPDGTFNVAISAGKIVCVGVCDSELQTALFHASSSVIHLANGSLTPAFTAFGSTLGLNAVESEKVTDNGVDGETFSRGIDGLALDTNKLHTSHRYGVTRAISSPKFVGEGTHHGTSVGFNTAASSSISPGALFSEDAALHYTLDLSIKRSGDTPSISAAVGRLRHKLLNAVAGNLSDTKAGESQFSEGAFLRKVVAGELPLVITVHSSDVIAAVLRTKVEVEKAISEAGGRAKLRLVLNGASEAHLLASDLATARVGVVLAPLLSYGVSWDQRRALTGAPLTNATVVDALISAGVVTAIGLEEDWIVRDLSLLAAIAYTNSGGKIDAPEAMGLISRNIYKMLGLEEPKWFEHFVVHEGSPLQIDSRVKAVGDGTGHLHIF</sequence>
<proteinExistence type="predicted"/>
<dbReference type="InterPro" id="IPR006680">
    <property type="entry name" value="Amidohydro-rel"/>
</dbReference>
<keyword evidence="5" id="KW-1185">Reference proteome</keyword>